<dbReference type="GeneID" id="95975942"/>
<feature type="region of interest" description="Disordered" evidence="13">
    <location>
        <begin position="1"/>
        <end position="100"/>
    </location>
</feature>
<dbReference type="EMBL" id="JBFMKM010000007">
    <property type="protein sequence ID" value="KAL1305342.1"/>
    <property type="molecule type" value="Genomic_DNA"/>
</dbReference>
<feature type="transmembrane region" description="Helical" evidence="12">
    <location>
        <begin position="1056"/>
        <end position="1074"/>
    </location>
</feature>
<evidence type="ECO:0000259" key="14">
    <source>
        <dbReference type="Pfam" id="PF07819"/>
    </source>
</evidence>
<feature type="domain" description="GPI inositol-deacylase PGAP1-like alpha/beta" evidence="14">
    <location>
        <begin position="186"/>
        <end position="428"/>
    </location>
</feature>
<dbReference type="Pfam" id="PF07819">
    <property type="entry name" value="PGAP1"/>
    <property type="match status" value="1"/>
</dbReference>
<evidence type="ECO:0000256" key="5">
    <source>
        <dbReference type="ARBA" id="ARBA00022448"/>
    </source>
</evidence>
<name>A0ABR3PGR8_9PEZI</name>
<comment type="subcellular location">
    <subcellularLocation>
        <location evidence="2">Endoplasmic reticulum membrane</location>
        <topology evidence="2">Multi-pass membrane protein</topology>
    </subcellularLocation>
</comment>
<dbReference type="Gene3D" id="3.40.50.1820">
    <property type="entry name" value="alpha/beta hydrolase"/>
    <property type="match status" value="1"/>
</dbReference>
<comment type="function">
    <text evidence="1 12">Involved in inositol deacylation of GPI-anchored proteins which plays important roles in the quality control and ER-associated degradation of GPI-anchored proteins.</text>
</comment>
<dbReference type="InterPro" id="IPR029058">
    <property type="entry name" value="AB_hydrolase_fold"/>
</dbReference>
<proteinExistence type="inferred from homology"/>
<keyword evidence="5 12" id="KW-0813">Transport</keyword>
<evidence type="ECO:0000256" key="1">
    <source>
        <dbReference type="ARBA" id="ARBA00003496"/>
    </source>
</evidence>
<gene>
    <name evidence="16" type="ORF">AAFC00_002240</name>
</gene>
<feature type="domain" description="GPI inositol-deacylase transmembrane" evidence="15">
    <location>
        <begin position="775"/>
        <end position="1092"/>
    </location>
</feature>
<feature type="compositionally biased region" description="Basic and acidic residues" evidence="13">
    <location>
        <begin position="30"/>
        <end position="52"/>
    </location>
</feature>
<organism evidence="16 17">
    <name type="scientific">Neodothiora populina</name>
    <dbReference type="NCBI Taxonomy" id="2781224"/>
    <lineage>
        <taxon>Eukaryota</taxon>
        <taxon>Fungi</taxon>
        <taxon>Dikarya</taxon>
        <taxon>Ascomycota</taxon>
        <taxon>Pezizomycotina</taxon>
        <taxon>Dothideomycetes</taxon>
        <taxon>Dothideomycetidae</taxon>
        <taxon>Dothideales</taxon>
        <taxon>Dothioraceae</taxon>
        <taxon>Neodothiora</taxon>
    </lineage>
</organism>
<dbReference type="InterPro" id="IPR056824">
    <property type="entry name" value="PGAP1_TMD"/>
</dbReference>
<keyword evidence="8 12" id="KW-0256">Endoplasmic reticulum</keyword>
<evidence type="ECO:0000256" key="8">
    <source>
        <dbReference type="ARBA" id="ARBA00022824"/>
    </source>
</evidence>
<feature type="transmembrane region" description="Helical" evidence="12">
    <location>
        <begin position="1080"/>
        <end position="1099"/>
    </location>
</feature>
<dbReference type="Pfam" id="PF25141">
    <property type="entry name" value="PGAP1_2nd"/>
    <property type="match status" value="1"/>
</dbReference>
<evidence type="ECO:0000256" key="7">
    <source>
        <dbReference type="ARBA" id="ARBA00022801"/>
    </source>
</evidence>
<dbReference type="PANTHER" id="PTHR15495">
    <property type="entry name" value="NEGATIVE REGULATOR OF VESICLE FORMATION-RELATED"/>
    <property type="match status" value="1"/>
</dbReference>
<keyword evidence="6 12" id="KW-0812">Transmembrane</keyword>
<evidence type="ECO:0000259" key="15">
    <source>
        <dbReference type="Pfam" id="PF25140"/>
    </source>
</evidence>
<feature type="transmembrane region" description="Helical" evidence="12">
    <location>
        <begin position="110"/>
        <end position="135"/>
    </location>
</feature>
<accession>A0ABR3PGR8</accession>
<comment type="caution">
    <text evidence="16">The sequence shown here is derived from an EMBL/GenBank/DDBJ whole genome shotgun (WGS) entry which is preliminary data.</text>
</comment>
<reference evidence="16 17" key="1">
    <citation type="submission" date="2024-07" db="EMBL/GenBank/DDBJ databases">
        <title>Draft sequence of the Neodothiora populina.</title>
        <authorList>
            <person name="Drown D.D."/>
            <person name="Schuette U.S."/>
            <person name="Buechlein A.B."/>
            <person name="Rusch D.R."/>
            <person name="Winton L.W."/>
            <person name="Adams G.A."/>
        </authorList>
    </citation>
    <scope>NUCLEOTIDE SEQUENCE [LARGE SCALE GENOMIC DNA]</scope>
    <source>
        <strain evidence="16 17">CPC 39397</strain>
    </source>
</reference>
<protein>
    <recommendedName>
        <fullName evidence="4 12">GPI inositol-deacylase</fullName>
        <ecNumber evidence="12">3.1.-.-</ecNumber>
    </recommendedName>
</protein>
<dbReference type="Pfam" id="PF25140">
    <property type="entry name" value="PGAP1_TMD"/>
    <property type="match status" value="1"/>
</dbReference>
<feature type="transmembrane region" description="Helical" evidence="12">
    <location>
        <begin position="988"/>
        <end position="1007"/>
    </location>
</feature>
<evidence type="ECO:0000256" key="3">
    <source>
        <dbReference type="ARBA" id="ARBA00006931"/>
    </source>
</evidence>
<dbReference type="EC" id="3.1.-.-" evidence="12"/>
<evidence type="ECO:0000256" key="6">
    <source>
        <dbReference type="ARBA" id="ARBA00022692"/>
    </source>
</evidence>
<evidence type="ECO:0000256" key="9">
    <source>
        <dbReference type="ARBA" id="ARBA00022927"/>
    </source>
</evidence>
<feature type="compositionally biased region" description="Basic and acidic residues" evidence="13">
    <location>
        <begin position="76"/>
        <end position="85"/>
    </location>
</feature>
<dbReference type="InterPro" id="IPR039529">
    <property type="entry name" value="PGAP1/BST1"/>
</dbReference>
<feature type="compositionally biased region" description="Acidic residues" evidence="13">
    <location>
        <begin position="53"/>
        <end position="62"/>
    </location>
</feature>
<keyword evidence="17" id="KW-1185">Reference proteome</keyword>
<evidence type="ECO:0000256" key="4">
    <source>
        <dbReference type="ARBA" id="ARBA00015856"/>
    </source>
</evidence>
<keyword evidence="10 12" id="KW-1133">Transmembrane helix</keyword>
<evidence type="ECO:0000256" key="2">
    <source>
        <dbReference type="ARBA" id="ARBA00004477"/>
    </source>
</evidence>
<sequence>MRRRASGSGAEDDDGIVSTTYSSTDGSAGKSKDVLMDTEDSKSSRESSSDESRPEDDDDDDREITVAKKTTTTWDSLEKKAKTEGTTKATSKQEMNDFNRKRRARLRSPWACSLSTLSCSAVALLLLFVIVQSFLSRQLDPKGCAMSYMRAAFAKFTDFDTEHTRFASKYSLYLYREGGIDEDTRVKGIPVLFIPGNAGSYKQVRPIAAEAAYYFHDFLQHDENALRSGKRALDFFSVDFNEDITAFHGQTLLDQAEYLNEAIAYILALYHNPHRSIRDASLPDPTSVIIIGHSMGGIVARTMLTMPNYQANTINTILTLSAPHARAPVSFDAEIVDTYATINHFWRASYSKPDDENPLSHLTLVSIAGGGLDTVVPSDYASLTSLVPGSHGFTVFTSTIPHVWTGMDHLAIMWCDQFRKAVVRALYDVVDVTIPSQILPRAERMRRFRKHFLTGMEPAVVKEMAHQEPTMLLTLGDQSTAILPQGERLSLVSLGSSGKSEAHVLPIPIPGSAEAKQFTLLTDQALNGQGLVEVYFCSVYPHQAGQSGNLFALNLDFSGKAAGATRLACKSAATDAIALPASTKESNHAFDSTQPFWYLQYDIEDIVDYQFVAVIDKANEATAGWVVAEFSSNAESVVRIDKSLRSLITSGAHLVLGASRPMVNKIYISKMHSSLLAYQLDIKQKCASNSELFRPLLRQYISEPYESKFFPDVKHANINLHGVSPYVTPPATSSTKGGLFLQIWSDPTCKSSMEVSLHVDVLGSAGKLVMRYRTVFAAFPLLVVALVIRKQFKVYDATGIFMSFSEGMDQCIRTSLPVLFLALTFLSLSLAKASHSAIGEEILGQQQNATESLKSFTKNELLLGSHDSFFWFLIPLFGLICVGVCIAANYVVLALTHLLAVLYSRIRSVTLRNDEGRRTSTAFAVSSPIQRIVTTSILLLMVATIIPYQFAYMVLCLVHLATCTRALRLARETRSGTNYNFYNYTHSLLVLMLWVLPINLPVLVVWIHNLAVHWLTPFSSHHNILSIMPYILVVETMSAGHMIPRITGRLRLITNVLLFTLAIYAAVYGVTYAYVLHQLVNGFCAWLAVIHFTSSSSIISPSRLLAAVSGSGRTVTSTWQGHVKKRP</sequence>
<keyword evidence="11 12" id="KW-0472">Membrane</keyword>
<keyword evidence="9 12" id="KW-0653">Protein transport</keyword>
<evidence type="ECO:0000256" key="11">
    <source>
        <dbReference type="ARBA" id="ARBA00023136"/>
    </source>
</evidence>
<feature type="transmembrane region" description="Helical" evidence="12">
    <location>
        <begin position="1027"/>
        <end position="1044"/>
    </location>
</feature>
<feature type="transmembrane region" description="Helical" evidence="12">
    <location>
        <begin position="770"/>
        <end position="789"/>
    </location>
</feature>
<dbReference type="PANTHER" id="PTHR15495:SF7">
    <property type="entry name" value="GPI INOSITOL-DEACYLASE"/>
    <property type="match status" value="1"/>
</dbReference>
<evidence type="ECO:0000313" key="16">
    <source>
        <dbReference type="EMBL" id="KAL1305342.1"/>
    </source>
</evidence>
<dbReference type="Proteomes" id="UP001562354">
    <property type="component" value="Unassembled WGS sequence"/>
</dbReference>
<dbReference type="RefSeq" id="XP_069201615.1">
    <property type="nucleotide sequence ID" value="XM_069341533.1"/>
</dbReference>
<evidence type="ECO:0000256" key="12">
    <source>
        <dbReference type="RuleBase" id="RU365011"/>
    </source>
</evidence>
<feature type="compositionally biased region" description="Polar residues" evidence="13">
    <location>
        <begin position="17"/>
        <end position="26"/>
    </location>
</feature>
<comment type="similarity">
    <text evidence="3 12">Belongs to the GPI inositol-deacylase family.</text>
</comment>
<feature type="transmembrane region" description="Helical" evidence="12">
    <location>
        <begin position="869"/>
        <end position="902"/>
    </location>
</feature>
<evidence type="ECO:0000313" key="17">
    <source>
        <dbReference type="Proteomes" id="UP001562354"/>
    </source>
</evidence>
<evidence type="ECO:0000256" key="10">
    <source>
        <dbReference type="ARBA" id="ARBA00022989"/>
    </source>
</evidence>
<dbReference type="SUPFAM" id="SSF53474">
    <property type="entry name" value="alpha/beta-Hydrolases"/>
    <property type="match status" value="1"/>
</dbReference>
<evidence type="ECO:0000256" key="13">
    <source>
        <dbReference type="SAM" id="MobiDB-lite"/>
    </source>
</evidence>
<dbReference type="InterPro" id="IPR012908">
    <property type="entry name" value="PGAP1-ab_dom-like"/>
</dbReference>
<keyword evidence="7 12" id="KW-0378">Hydrolase</keyword>